<dbReference type="OrthoDB" id="7347542at2"/>
<feature type="transmembrane region" description="Helical" evidence="1">
    <location>
        <begin position="74"/>
        <end position="95"/>
    </location>
</feature>
<evidence type="ECO:0000256" key="1">
    <source>
        <dbReference type="SAM" id="Phobius"/>
    </source>
</evidence>
<keyword evidence="1" id="KW-1133">Transmembrane helix</keyword>
<proteinExistence type="predicted"/>
<accession>A0A3T0N6G7</accession>
<keyword evidence="1" id="KW-0472">Membrane</keyword>
<evidence type="ECO:0000313" key="2">
    <source>
        <dbReference type="EMBL" id="AZV79552.1"/>
    </source>
</evidence>
<dbReference type="AlphaFoldDB" id="A0A3T0N6G7"/>
<evidence type="ECO:0000313" key="3">
    <source>
        <dbReference type="Proteomes" id="UP000283063"/>
    </source>
</evidence>
<reference evidence="2 3" key="1">
    <citation type="submission" date="2018-10" db="EMBL/GenBank/DDBJ databases">
        <title>Parasedimentitalea marina sp. nov., a psychrophilic bacterium isolated from deep seawater of the New Britain Trench.</title>
        <authorList>
            <person name="Cao J."/>
        </authorList>
    </citation>
    <scope>NUCLEOTIDE SEQUENCE [LARGE SCALE GENOMIC DNA]</scope>
    <source>
        <strain evidence="2 3">W43</strain>
    </source>
</reference>
<feature type="transmembrane region" description="Helical" evidence="1">
    <location>
        <begin position="15"/>
        <end position="38"/>
    </location>
</feature>
<feature type="transmembrane region" description="Helical" evidence="1">
    <location>
        <begin position="107"/>
        <end position="128"/>
    </location>
</feature>
<dbReference type="RefSeq" id="WP_127750142.1">
    <property type="nucleotide sequence ID" value="NZ_CP033219.1"/>
</dbReference>
<keyword evidence="1" id="KW-0812">Transmembrane</keyword>
<name>A0A3T0N6G7_9RHOB</name>
<gene>
    <name evidence="2" type="ORF">EBB79_17850</name>
</gene>
<evidence type="ECO:0008006" key="4">
    <source>
        <dbReference type="Google" id="ProtNLM"/>
    </source>
</evidence>
<protein>
    <recommendedName>
        <fullName evidence="4">DUF1440 domain-containing protein</fullName>
    </recommendedName>
</protein>
<dbReference type="KEGG" id="sedi:EBB79_17850"/>
<dbReference type="EMBL" id="CP033219">
    <property type="protein sequence ID" value="AZV79552.1"/>
    <property type="molecule type" value="Genomic_DNA"/>
</dbReference>
<feature type="transmembrane region" description="Helical" evidence="1">
    <location>
        <begin position="134"/>
        <end position="157"/>
    </location>
</feature>
<sequence>MAVNMTGDRASSAPVPVAMVVAILIAGSVATVVFDLFGQALSPLAGYAKLAPVGLANGTIKTLFGATVPGAGHLLHFLIGLIGYPLGWILVALPLSDRLTPWVPKILIAIAYGIGLWIFALYIMAHWVVGMPAFLGFTGITWVALIGHVVYAVTFLVTHDWLERR</sequence>
<organism evidence="2 3">
    <name type="scientific">Parasedimentitalea marina</name>
    <dbReference type="NCBI Taxonomy" id="2483033"/>
    <lineage>
        <taxon>Bacteria</taxon>
        <taxon>Pseudomonadati</taxon>
        <taxon>Pseudomonadota</taxon>
        <taxon>Alphaproteobacteria</taxon>
        <taxon>Rhodobacterales</taxon>
        <taxon>Paracoccaceae</taxon>
        <taxon>Parasedimentitalea</taxon>
    </lineage>
</organism>
<keyword evidence="3" id="KW-1185">Reference proteome</keyword>
<dbReference type="Proteomes" id="UP000283063">
    <property type="component" value="Chromosome"/>
</dbReference>